<dbReference type="Pfam" id="PF07661">
    <property type="entry name" value="MORN_2"/>
    <property type="match status" value="3"/>
</dbReference>
<dbReference type="eggNOG" id="COG2849">
    <property type="taxonomic scope" value="Bacteria"/>
</dbReference>
<dbReference type="SUPFAM" id="SSF82185">
    <property type="entry name" value="Histone H3 K4-specific methyltransferase SET7/9 N-terminal domain"/>
    <property type="match status" value="2"/>
</dbReference>
<evidence type="ECO:0000313" key="3">
    <source>
        <dbReference type="EMBL" id="GAF03045.1"/>
    </source>
</evidence>
<name>W7XX73_9BACT</name>
<comment type="caution">
    <text evidence="3">The sequence shown here is derived from an EMBL/GenBank/DDBJ whole genome shotgun (WGS) entry which is preliminary data.</text>
</comment>
<keyword evidence="4" id="KW-1185">Reference proteome</keyword>
<sequence length="287" mass="32996">MMRILFFTIISFVFSANVLLGQVTDVFGNRVPAKEGASNTGVSSNHNQKDEQGLKQGYWEKRFSNGKPAYTVTFKDDRPVGKMIRYYLNGNKKIEIDYDENQYGPAILYAENGKMTAKGFYKGTKKDSLWQFFSPEGILYTNELYKDGLKNGMTTHFFKKGNVAEEVGWKDGVKEGIWKKYHENGRLKMTSSHKKGKIDGEYVVFYPDGKLEVQGKFENGLEEGTWVVFTHAGNVAYKIKYKEGKTLNAADFDEKQQKLFEEFEKNKGKLKDPEEFKHDPDSYMRGF</sequence>
<feature type="chain" id="PRO_5004906235" evidence="2">
    <location>
        <begin position="21"/>
        <end position="287"/>
    </location>
</feature>
<evidence type="ECO:0000256" key="1">
    <source>
        <dbReference type="SAM" id="MobiDB-lite"/>
    </source>
</evidence>
<dbReference type="Proteomes" id="UP000019402">
    <property type="component" value="Unassembled WGS sequence"/>
</dbReference>
<dbReference type="EMBL" id="BAMD01000017">
    <property type="protein sequence ID" value="GAF03045.1"/>
    <property type="molecule type" value="Genomic_DNA"/>
</dbReference>
<proteinExistence type="predicted"/>
<dbReference type="InterPro" id="IPR011652">
    <property type="entry name" value="MORN_2"/>
</dbReference>
<accession>W7XX73</accession>
<dbReference type="OrthoDB" id="9785122at2"/>
<dbReference type="PANTHER" id="PTHR33706:SF1">
    <property type="entry name" value="TPR REPEAT PROTEIN"/>
    <property type="match status" value="1"/>
</dbReference>
<dbReference type="AlphaFoldDB" id="W7XX73"/>
<gene>
    <name evidence="3" type="ORF">JCM21142_41700</name>
</gene>
<evidence type="ECO:0000313" key="4">
    <source>
        <dbReference type="Proteomes" id="UP000019402"/>
    </source>
</evidence>
<feature type="signal peptide" evidence="2">
    <location>
        <begin position="1"/>
        <end position="20"/>
    </location>
</feature>
<reference evidence="3 4" key="1">
    <citation type="journal article" date="2014" name="Genome Announc.">
        <title>Draft Genome Sequence of Cytophaga fermentans JCM 21142T, a Facultative Anaerobe Isolated from Marine Mud.</title>
        <authorList>
            <person name="Starns D."/>
            <person name="Oshima K."/>
            <person name="Suda W."/>
            <person name="Iino T."/>
            <person name="Yuki M."/>
            <person name="Inoue J."/>
            <person name="Kitamura K."/>
            <person name="Iida T."/>
            <person name="Darby A."/>
            <person name="Hattori M."/>
            <person name="Ohkuma M."/>
        </authorList>
    </citation>
    <scope>NUCLEOTIDE SEQUENCE [LARGE SCALE GENOMIC DNA]</scope>
    <source>
        <strain evidence="3 4">JCM 21142</strain>
    </source>
</reference>
<evidence type="ECO:0000256" key="2">
    <source>
        <dbReference type="SAM" id="SignalP"/>
    </source>
</evidence>
<keyword evidence="2" id="KW-0732">Signal</keyword>
<feature type="region of interest" description="Disordered" evidence="1">
    <location>
        <begin position="264"/>
        <end position="287"/>
    </location>
</feature>
<organism evidence="3 4">
    <name type="scientific">Saccharicrinis fermentans DSM 9555 = JCM 21142</name>
    <dbReference type="NCBI Taxonomy" id="869213"/>
    <lineage>
        <taxon>Bacteria</taxon>
        <taxon>Pseudomonadati</taxon>
        <taxon>Bacteroidota</taxon>
        <taxon>Bacteroidia</taxon>
        <taxon>Marinilabiliales</taxon>
        <taxon>Marinilabiliaceae</taxon>
        <taxon>Saccharicrinis</taxon>
    </lineage>
</organism>
<dbReference type="STRING" id="869213.GCA_000517085_00073"/>
<protein>
    <submittedName>
        <fullName evidence="3">MORN repeat variant</fullName>
    </submittedName>
</protein>
<dbReference type="PANTHER" id="PTHR33706">
    <property type="entry name" value="MORN VARIANT REPEAT PROTEIN"/>
    <property type="match status" value="1"/>
</dbReference>
<dbReference type="Gene3D" id="2.20.110.10">
    <property type="entry name" value="Histone H3 K4-specific methyltransferase SET7/9 N-terminal domain"/>
    <property type="match status" value="3"/>
</dbReference>
<dbReference type="RefSeq" id="WP_052342890.1">
    <property type="nucleotide sequence ID" value="NZ_BAMD01000017.1"/>
</dbReference>